<sequence length="83" mass="9624">MKKLILTMFLVFGVLGFSRFVEECRITSKGRGYLNCVSLQSGRNFNFTRGSIGGPSYGSVYRIYFQGNGYRRLYLEGYEYLYN</sequence>
<organism evidence="1">
    <name type="scientific">Leptotrichia alba</name>
    <dbReference type="NCBI Taxonomy" id="3239304"/>
    <lineage>
        <taxon>Bacteria</taxon>
        <taxon>Fusobacteriati</taxon>
        <taxon>Fusobacteriota</taxon>
        <taxon>Fusobacteriia</taxon>
        <taxon>Fusobacteriales</taxon>
        <taxon>Leptotrichiaceae</taxon>
        <taxon>Leptotrichia</taxon>
    </lineage>
</organism>
<dbReference type="RefSeq" id="WP_369715757.1">
    <property type="nucleotide sequence ID" value="NZ_CP165647.1"/>
</dbReference>
<proteinExistence type="predicted"/>
<name>A0AB39V4C7_9FUSO</name>
<gene>
    <name evidence="1" type="ORF">AB8B28_10915</name>
</gene>
<reference evidence="1" key="1">
    <citation type="submission" date="2024-07" db="EMBL/GenBank/DDBJ databases">
        <authorList>
            <person name="Li X.-J."/>
            <person name="Wang X."/>
        </authorList>
    </citation>
    <scope>NUCLEOTIDE SEQUENCE</scope>
    <source>
        <strain evidence="1">HSP-536</strain>
    </source>
</reference>
<protein>
    <submittedName>
        <fullName evidence="1">Uncharacterized protein</fullName>
    </submittedName>
</protein>
<dbReference type="KEGG" id="lala:AB8B28_10915"/>
<evidence type="ECO:0000313" key="1">
    <source>
        <dbReference type="EMBL" id="XDU62132.1"/>
    </source>
</evidence>
<dbReference type="EMBL" id="CP165647">
    <property type="protein sequence ID" value="XDU62132.1"/>
    <property type="molecule type" value="Genomic_DNA"/>
</dbReference>
<accession>A0AB39V4C7</accession>
<dbReference type="AlphaFoldDB" id="A0AB39V4C7"/>